<evidence type="ECO:0000313" key="2">
    <source>
        <dbReference type="Proteomes" id="UP000694395"/>
    </source>
</evidence>
<reference evidence="1" key="1">
    <citation type="submission" date="2020-07" db="EMBL/GenBank/DDBJ databases">
        <title>A long reads based de novo assembly of the rainbow trout Arlee double haploid line genome.</title>
        <authorList>
            <person name="Gao G."/>
            <person name="Palti Y."/>
        </authorList>
    </citation>
    <scope>NUCLEOTIDE SEQUENCE [LARGE SCALE GENOMIC DNA]</scope>
</reference>
<proteinExistence type="predicted"/>
<name>A0A8K9UWV2_ONCMY</name>
<sequence length="106" mass="11487">MLSFCSTTTGLAAVFIFSTSPSRSSLTRGSFHHVPPCWTCWGSLACGCGMGHCPGTCPPCDQSLSDPRAVVVSCQASWRQGNHCSEKILTYYLFLSASYFSYFSAH</sequence>
<reference evidence="1" key="2">
    <citation type="submission" date="2025-08" db="UniProtKB">
        <authorList>
            <consortium name="Ensembl"/>
        </authorList>
    </citation>
    <scope>IDENTIFICATION</scope>
</reference>
<evidence type="ECO:0000313" key="1">
    <source>
        <dbReference type="Ensembl" id="ENSOMYP00000115840.1"/>
    </source>
</evidence>
<dbReference type="Ensembl" id="ENSOMYT00000149862.1">
    <property type="protein sequence ID" value="ENSOMYP00000115840.1"/>
    <property type="gene ID" value="ENSOMYG00000049772.1"/>
</dbReference>
<reference evidence="1" key="3">
    <citation type="submission" date="2025-09" db="UniProtKB">
        <authorList>
            <consortium name="Ensembl"/>
        </authorList>
    </citation>
    <scope>IDENTIFICATION</scope>
</reference>
<organism evidence="1 2">
    <name type="scientific">Oncorhynchus mykiss</name>
    <name type="common">Rainbow trout</name>
    <name type="synonym">Salmo gairdneri</name>
    <dbReference type="NCBI Taxonomy" id="8022"/>
    <lineage>
        <taxon>Eukaryota</taxon>
        <taxon>Metazoa</taxon>
        <taxon>Chordata</taxon>
        <taxon>Craniata</taxon>
        <taxon>Vertebrata</taxon>
        <taxon>Euteleostomi</taxon>
        <taxon>Actinopterygii</taxon>
        <taxon>Neopterygii</taxon>
        <taxon>Teleostei</taxon>
        <taxon>Protacanthopterygii</taxon>
        <taxon>Salmoniformes</taxon>
        <taxon>Salmonidae</taxon>
        <taxon>Salmoninae</taxon>
        <taxon>Oncorhynchus</taxon>
    </lineage>
</organism>
<protein>
    <submittedName>
        <fullName evidence="1">Uncharacterized protein</fullName>
    </submittedName>
</protein>
<accession>A0A8K9UWV2</accession>
<dbReference type="Proteomes" id="UP000694395">
    <property type="component" value="Chromosome 12"/>
</dbReference>
<keyword evidence="2" id="KW-1185">Reference proteome</keyword>
<dbReference type="AlphaFoldDB" id="A0A8K9UWV2"/>